<evidence type="ECO:0000313" key="2">
    <source>
        <dbReference type="EMBL" id="MBK1834316.1"/>
    </source>
</evidence>
<dbReference type="SUPFAM" id="SSF54523">
    <property type="entry name" value="Pili subunits"/>
    <property type="match status" value="1"/>
</dbReference>
<dbReference type="InterPro" id="IPR045584">
    <property type="entry name" value="Pilin-like"/>
</dbReference>
<keyword evidence="1" id="KW-1133">Transmembrane helix</keyword>
<organism evidence="2 3">
    <name type="scientific">Roseibacillus ishigakijimensis</name>
    <dbReference type="NCBI Taxonomy" id="454146"/>
    <lineage>
        <taxon>Bacteria</taxon>
        <taxon>Pseudomonadati</taxon>
        <taxon>Verrucomicrobiota</taxon>
        <taxon>Verrucomicrobiia</taxon>
        <taxon>Verrucomicrobiales</taxon>
        <taxon>Verrucomicrobiaceae</taxon>
        <taxon>Roseibacillus</taxon>
    </lineage>
</organism>
<sequence length="481" mass="54739">MTAIMRRSLNKALWLFVHKIPWKPLLIWGPWVVLVLVAAFYFVENWRGQRAWDQAQQDLRAARVSLDLQSYVPERPPGAIDPTTLPGLDGTRTKSLKLLIYQRHAGLNHTSTGREAARRDHNRWQAQPRDIVQWLDPAKGISDPQEAATELDKILTSEFGTTLAKLRSHDPSQPLVFSLEDPERELLGQMNQYLKYFSSLHGLGEVLSDDTALALAHNDAERAFANLRWQISIINSAHFPTLLSVLYQFSCIQFLEISLWEAVISQQLDLDQLEVLNAELSKISLPNNFANSLKGELAFFLAHPESEQIIVPYMPGWNDLGKASVFFQTHDLAETVATEPLHHLRSYQYPRSKARFPGDFFAPSYNSPFLKAATKLMKAEVLLRLARLGIALEIHRHKQGHYPATLAELDFPTLLDPYTGKPFHYQRKADGSPWLWSIGPDGKDDGGTPAKMDQGDLVWMTTPIAGLTEKEWKRRTWRRSH</sequence>
<dbReference type="Proteomes" id="UP000604083">
    <property type="component" value="Unassembled WGS sequence"/>
</dbReference>
<evidence type="ECO:0000313" key="3">
    <source>
        <dbReference type="Proteomes" id="UP000604083"/>
    </source>
</evidence>
<comment type="caution">
    <text evidence="2">The sequence shown here is derived from an EMBL/GenBank/DDBJ whole genome shotgun (WGS) entry which is preliminary data.</text>
</comment>
<gene>
    <name evidence="2" type="ORF">JIN78_09620</name>
</gene>
<dbReference type="EMBL" id="JAENIO010000021">
    <property type="protein sequence ID" value="MBK1834316.1"/>
    <property type="molecule type" value="Genomic_DNA"/>
</dbReference>
<accession>A0A934VMP6</accession>
<evidence type="ECO:0000256" key="1">
    <source>
        <dbReference type="SAM" id="Phobius"/>
    </source>
</evidence>
<keyword evidence="1" id="KW-0812">Transmembrane</keyword>
<protein>
    <submittedName>
        <fullName evidence="2">Uncharacterized protein</fullName>
    </submittedName>
</protein>
<name>A0A934VMP6_9BACT</name>
<keyword evidence="1" id="KW-0472">Membrane</keyword>
<dbReference type="AlphaFoldDB" id="A0A934VMP6"/>
<reference evidence="2" key="1">
    <citation type="submission" date="2021-01" db="EMBL/GenBank/DDBJ databases">
        <title>Modified the classification status of verrucomicrobia.</title>
        <authorList>
            <person name="Feng X."/>
        </authorList>
    </citation>
    <scope>NUCLEOTIDE SEQUENCE</scope>
    <source>
        <strain evidence="2">KCTC 12986</strain>
    </source>
</reference>
<keyword evidence="3" id="KW-1185">Reference proteome</keyword>
<feature type="transmembrane region" description="Helical" evidence="1">
    <location>
        <begin position="25"/>
        <end position="43"/>
    </location>
</feature>
<proteinExistence type="predicted"/>